<organism evidence="9">
    <name type="scientific">Anisakis simplex</name>
    <name type="common">Herring worm</name>
    <dbReference type="NCBI Taxonomy" id="6269"/>
    <lineage>
        <taxon>Eukaryota</taxon>
        <taxon>Metazoa</taxon>
        <taxon>Ecdysozoa</taxon>
        <taxon>Nematoda</taxon>
        <taxon>Chromadorea</taxon>
        <taxon>Rhabditida</taxon>
        <taxon>Spirurina</taxon>
        <taxon>Ascaridomorpha</taxon>
        <taxon>Ascaridoidea</taxon>
        <taxon>Anisakidae</taxon>
        <taxon>Anisakis</taxon>
        <taxon>Anisakis simplex complex</taxon>
    </lineage>
</organism>
<dbReference type="HAMAP" id="MF_01813">
    <property type="entry name" value="MenG_UbiE_methyltr"/>
    <property type="match status" value="1"/>
</dbReference>
<evidence type="ECO:0000313" key="9">
    <source>
        <dbReference type="WBParaSite" id="ASIM_0001415201-mRNA-1"/>
    </source>
</evidence>
<dbReference type="PROSITE" id="PS01183">
    <property type="entry name" value="UBIE_1"/>
    <property type="match status" value="1"/>
</dbReference>
<gene>
    <name evidence="7" type="ORF">ASIM_LOCUS13580</name>
</gene>
<keyword evidence="6" id="KW-0999">Mitochondrion inner membrane</keyword>
<dbReference type="Gene3D" id="3.40.50.150">
    <property type="entry name" value="Vaccinia Virus protein VP39"/>
    <property type="match status" value="1"/>
</dbReference>
<dbReference type="NCBIfam" id="NF001244">
    <property type="entry name" value="PRK00216.1-5"/>
    <property type="match status" value="1"/>
</dbReference>
<feature type="binding site" evidence="6">
    <location>
        <position position="100"/>
    </location>
    <ligand>
        <name>S-adenosyl-L-methionine</name>
        <dbReference type="ChEBI" id="CHEBI:59789"/>
    </ligand>
</feature>
<name>A0A0M3K029_ANISI</name>
<reference evidence="9" key="1">
    <citation type="submission" date="2017-02" db="UniProtKB">
        <authorList>
            <consortium name="WormBaseParasite"/>
        </authorList>
    </citation>
    <scope>IDENTIFICATION</scope>
</reference>
<keyword evidence="6" id="KW-0496">Mitochondrion</keyword>
<dbReference type="WBParaSite" id="ASIM_0001415201-mRNA-1">
    <property type="protein sequence ID" value="ASIM_0001415201-mRNA-1"/>
    <property type="gene ID" value="ASIM_0001415201"/>
</dbReference>
<keyword evidence="6" id="KW-0472">Membrane</keyword>
<sequence>MQRNTSILNQFGRLLNKQLPCPTYLNGSCRRTASTHFGFEQVDETEKSRKVHQVFANVATKYDMMNDVMSMGIHRLWKDYFVNRLTLTRNASVLDVAGGTGDIAFRTVRKFRKGMGSGSVTVYDINQNMLDVGQMRADADKTIDKSRLKWVCGDAEALPFKDNSFDLYTIAFGIRNCTHVDQVLREAYRVLRPGGRFACLEFSEVASPLKFFYDIYSFQVIPIMGQVIASDYNSYKYLVESIRKFPKQVEFSRMIEDAKFSKVRYENLSFGICAIHTALKESCS</sequence>
<evidence type="ECO:0000256" key="1">
    <source>
        <dbReference type="ARBA" id="ARBA00022603"/>
    </source>
</evidence>
<accession>A0A0M3K029</accession>
<dbReference type="SUPFAM" id="SSF53335">
    <property type="entry name" value="S-adenosyl-L-methionine-dependent methyltransferases"/>
    <property type="match status" value="1"/>
</dbReference>
<feature type="binding site" evidence="6">
    <location>
        <begin position="154"/>
        <end position="155"/>
    </location>
    <ligand>
        <name>S-adenosyl-L-methionine</name>
        <dbReference type="ChEBI" id="CHEBI:59789"/>
    </ligand>
</feature>
<dbReference type="Proteomes" id="UP000267096">
    <property type="component" value="Unassembled WGS sequence"/>
</dbReference>
<dbReference type="InterPro" id="IPR023576">
    <property type="entry name" value="UbiE/COQ5_MeTrFase_CS"/>
</dbReference>
<dbReference type="GO" id="GO:0008425">
    <property type="term" value="F:2-methoxy-6-polyprenyl-1,4-benzoquinol methyltransferase activity"/>
    <property type="evidence" value="ECO:0007669"/>
    <property type="project" value="UniProtKB-UniRule"/>
</dbReference>
<reference evidence="7 8" key="2">
    <citation type="submission" date="2018-11" db="EMBL/GenBank/DDBJ databases">
        <authorList>
            <consortium name="Pathogen Informatics"/>
        </authorList>
    </citation>
    <scope>NUCLEOTIDE SEQUENCE [LARGE SCALE GENOMIC DNA]</scope>
</reference>
<comment type="pathway">
    <text evidence="6">Cofactor biosynthesis; ubiquinone biosynthesis.</text>
</comment>
<keyword evidence="2 6" id="KW-0808">Transferase</keyword>
<dbReference type="GO" id="GO:0031314">
    <property type="term" value="C:extrinsic component of mitochondrial inner membrane"/>
    <property type="evidence" value="ECO:0007669"/>
    <property type="project" value="UniProtKB-UniRule"/>
</dbReference>
<dbReference type="Pfam" id="PF01209">
    <property type="entry name" value="Ubie_methyltran"/>
    <property type="match status" value="1"/>
</dbReference>
<comment type="function">
    <text evidence="6">Methyltransferase required for the conversion of 2-polyprenyl-6-methoxy-1,4-benzoquinol (DDMQH2) to 2-polyprenyl-3-methyl-6-methoxy-1,4-benzoquinol (DMQH2).</text>
</comment>
<dbReference type="InterPro" id="IPR029063">
    <property type="entry name" value="SAM-dependent_MTases_sf"/>
</dbReference>
<dbReference type="NCBIfam" id="TIGR01934">
    <property type="entry name" value="MenG_MenH_UbiE"/>
    <property type="match status" value="1"/>
</dbReference>
<evidence type="ECO:0000313" key="8">
    <source>
        <dbReference type="Proteomes" id="UP000267096"/>
    </source>
</evidence>
<dbReference type="PANTHER" id="PTHR43591">
    <property type="entry name" value="METHYLTRANSFERASE"/>
    <property type="match status" value="1"/>
</dbReference>
<comment type="catalytic activity">
    <reaction evidence="6">
        <text>a 2-methoxy-6-(all-trans-polyprenyl)benzene-1,4-diol + S-adenosyl-L-methionine = a 5-methoxy-2-methyl-3-(all-trans-polyprenyl)benzene-1,4-diol + S-adenosyl-L-homocysteine + H(+)</text>
        <dbReference type="Rhea" id="RHEA:28286"/>
        <dbReference type="Rhea" id="RHEA-COMP:10858"/>
        <dbReference type="Rhea" id="RHEA-COMP:10859"/>
        <dbReference type="ChEBI" id="CHEBI:15378"/>
        <dbReference type="ChEBI" id="CHEBI:57856"/>
        <dbReference type="ChEBI" id="CHEBI:59789"/>
        <dbReference type="ChEBI" id="CHEBI:84166"/>
        <dbReference type="ChEBI" id="CHEBI:84167"/>
        <dbReference type="EC" id="2.1.1.201"/>
    </reaction>
</comment>
<evidence type="ECO:0000256" key="3">
    <source>
        <dbReference type="ARBA" id="ARBA00022688"/>
    </source>
</evidence>
<keyword evidence="1 6" id="KW-0489">Methyltransferase</keyword>
<dbReference type="FunFam" id="3.40.50.150:FF:000064">
    <property type="entry name" value="2-methoxy-6-polyprenyl-1,4-benzoquinol methylase, mitochondrial"/>
    <property type="match status" value="1"/>
</dbReference>
<dbReference type="OrthoDB" id="6329284at2759"/>
<evidence type="ECO:0000256" key="5">
    <source>
        <dbReference type="ARBA" id="ARBA00046387"/>
    </source>
</evidence>
<keyword evidence="4 6" id="KW-0949">S-adenosyl-L-methionine</keyword>
<evidence type="ECO:0000256" key="4">
    <source>
        <dbReference type="ARBA" id="ARBA00022691"/>
    </source>
</evidence>
<dbReference type="PANTHER" id="PTHR43591:SF24">
    <property type="entry name" value="2-METHOXY-6-POLYPRENYL-1,4-BENZOQUINOL METHYLASE, MITOCHONDRIAL"/>
    <property type="match status" value="1"/>
</dbReference>
<evidence type="ECO:0000256" key="6">
    <source>
        <dbReference type="HAMAP-Rule" id="MF_03191"/>
    </source>
</evidence>
<dbReference type="PROSITE" id="PS01184">
    <property type="entry name" value="UBIE_2"/>
    <property type="match status" value="1"/>
</dbReference>
<dbReference type="InterPro" id="IPR004033">
    <property type="entry name" value="UbiE/COQ5_MeTrFase"/>
</dbReference>
<keyword evidence="8" id="KW-1185">Reference proteome</keyword>
<comment type="subunit">
    <text evidence="5">Component of a multi-subunit COQ enzyme complex, composed of at least COQ3, COQ4, COQ5, COQ6, COQ7 and COQ9. Interacts with PYURF; the interaction is direct, stabilizes COQ5 protein and associates PYURF with COQ enzyme complex.</text>
</comment>
<comment type="subcellular location">
    <subcellularLocation>
        <location evidence="6">Mitochondrion inner membrane</location>
        <topology evidence="6">Peripheral membrane protein</topology>
        <orientation evidence="6">Matrix side</orientation>
    </subcellularLocation>
</comment>
<evidence type="ECO:0000313" key="7">
    <source>
        <dbReference type="EMBL" id="VDK50051.1"/>
    </source>
</evidence>
<feature type="binding site" evidence="6">
    <location>
        <position position="124"/>
    </location>
    <ligand>
        <name>S-adenosyl-L-methionine</name>
        <dbReference type="ChEBI" id="CHEBI:59789"/>
    </ligand>
</feature>
<dbReference type="UniPathway" id="UPA00232"/>
<dbReference type="CDD" id="cd02440">
    <property type="entry name" value="AdoMet_MTases"/>
    <property type="match status" value="1"/>
</dbReference>
<dbReference type="EMBL" id="UYRR01031436">
    <property type="protein sequence ID" value="VDK50051.1"/>
    <property type="molecule type" value="Genomic_DNA"/>
</dbReference>
<dbReference type="GO" id="GO:0032259">
    <property type="term" value="P:methylation"/>
    <property type="evidence" value="ECO:0007669"/>
    <property type="project" value="UniProtKB-KW"/>
</dbReference>
<proteinExistence type="inferred from homology"/>
<comment type="caution">
    <text evidence="6">Lacks conserved residue(s) required for the propagation of feature annotation.</text>
</comment>
<evidence type="ECO:0000256" key="2">
    <source>
        <dbReference type="ARBA" id="ARBA00022679"/>
    </source>
</evidence>
<dbReference type="PROSITE" id="PS51608">
    <property type="entry name" value="SAM_MT_UBIE"/>
    <property type="match status" value="1"/>
</dbReference>
<comment type="similarity">
    <text evidence="6">Belongs to the class I-like SAM-binding methyltransferase superfamily. MenG/UbiE family.</text>
</comment>
<dbReference type="AlphaFoldDB" id="A0A0M3K029"/>
<dbReference type="EC" id="2.1.1.201" evidence="6"/>
<keyword evidence="3 6" id="KW-0831">Ubiquinone biosynthesis</keyword>
<protein>
    <recommendedName>
        <fullName evidence="6">2-methoxy-6-polyprenyl-1,4-benzoquinol methylase, mitochondrial</fullName>
        <ecNumber evidence="6">2.1.1.201</ecNumber>
    </recommendedName>
    <alternativeName>
        <fullName evidence="6">Ubiquinone biosynthesis methyltransferase COQ5</fullName>
    </alternativeName>
</protein>